<dbReference type="EMBL" id="JANQDX010000012">
    <property type="protein sequence ID" value="KAL0914580.1"/>
    <property type="molecule type" value="Genomic_DNA"/>
</dbReference>
<evidence type="ECO:0000256" key="1">
    <source>
        <dbReference type="SAM" id="MobiDB-lite"/>
    </source>
</evidence>
<sequence length="78" mass="9126">MLEGEKGMPPLEPISKEEMSTGYERRGVDFVRREVDYERRGVDFEKSKDFEEGFGYLLGYVLITWFRIFLGNGKDPVI</sequence>
<evidence type="ECO:0000313" key="4">
    <source>
        <dbReference type="Proteomes" id="UP001552299"/>
    </source>
</evidence>
<reference evidence="3 4" key="1">
    <citation type="journal article" date="2024" name="Plant Biotechnol. J.">
        <title>Dendrobium thyrsiflorum genome and its molecular insights into genes involved in important horticultural traits.</title>
        <authorList>
            <person name="Chen B."/>
            <person name="Wang J.Y."/>
            <person name="Zheng P.J."/>
            <person name="Li K.L."/>
            <person name="Liang Y.M."/>
            <person name="Chen X.F."/>
            <person name="Zhang C."/>
            <person name="Zhao X."/>
            <person name="He X."/>
            <person name="Zhang G.Q."/>
            <person name="Liu Z.J."/>
            <person name="Xu Q."/>
        </authorList>
    </citation>
    <scope>NUCLEOTIDE SEQUENCE [LARGE SCALE GENOMIC DNA]</scope>
    <source>
        <strain evidence="3">GZMU011</strain>
    </source>
</reference>
<organism evidence="3 4">
    <name type="scientific">Dendrobium thyrsiflorum</name>
    <name type="common">Pinecone-like raceme dendrobium</name>
    <name type="synonym">Orchid</name>
    <dbReference type="NCBI Taxonomy" id="117978"/>
    <lineage>
        <taxon>Eukaryota</taxon>
        <taxon>Viridiplantae</taxon>
        <taxon>Streptophyta</taxon>
        <taxon>Embryophyta</taxon>
        <taxon>Tracheophyta</taxon>
        <taxon>Spermatophyta</taxon>
        <taxon>Magnoliopsida</taxon>
        <taxon>Liliopsida</taxon>
        <taxon>Asparagales</taxon>
        <taxon>Orchidaceae</taxon>
        <taxon>Epidendroideae</taxon>
        <taxon>Malaxideae</taxon>
        <taxon>Dendrobiinae</taxon>
        <taxon>Dendrobium</taxon>
    </lineage>
</organism>
<accession>A0ABD0UPS1</accession>
<keyword evidence="2" id="KW-1133">Transmembrane helix</keyword>
<comment type="caution">
    <text evidence="3">The sequence shown here is derived from an EMBL/GenBank/DDBJ whole genome shotgun (WGS) entry which is preliminary data.</text>
</comment>
<name>A0ABD0UPS1_DENTH</name>
<feature type="transmembrane region" description="Helical" evidence="2">
    <location>
        <begin position="53"/>
        <end position="70"/>
    </location>
</feature>
<proteinExistence type="predicted"/>
<keyword evidence="2" id="KW-0472">Membrane</keyword>
<evidence type="ECO:0000313" key="3">
    <source>
        <dbReference type="EMBL" id="KAL0914580.1"/>
    </source>
</evidence>
<dbReference type="Proteomes" id="UP001552299">
    <property type="component" value="Unassembled WGS sequence"/>
</dbReference>
<feature type="region of interest" description="Disordered" evidence="1">
    <location>
        <begin position="1"/>
        <end position="20"/>
    </location>
</feature>
<keyword evidence="2" id="KW-0812">Transmembrane</keyword>
<dbReference type="AlphaFoldDB" id="A0ABD0UPS1"/>
<evidence type="ECO:0000256" key="2">
    <source>
        <dbReference type="SAM" id="Phobius"/>
    </source>
</evidence>
<gene>
    <name evidence="3" type="ORF">M5K25_014941</name>
</gene>
<keyword evidence="4" id="KW-1185">Reference proteome</keyword>
<protein>
    <submittedName>
        <fullName evidence="3">Uncharacterized protein</fullName>
    </submittedName>
</protein>